<comment type="caution">
    <text evidence="2">The sequence shown here is derived from an EMBL/GenBank/DDBJ whole genome shotgun (WGS) entry which is preliminary data.</text>
</comment>
<gene>
    <name evidence="2" type="ORF">FYJ58_01770</name>
</gene>
<dbReference type="EMBL" id="VUMT01000002">
    <property type="protein sequence ID" value="MSS62622.1"/>
    <property type="molecule type" value="Genomic_DNA"/>
</dbReference>
<proteinExistence type="predicted"/>
<dbReference type="AlphaFoldDB" id="A0A6L5XV89"/>
<reference evidence="2 3" key="1">
    <citation type="submission" date="2019-08" db="EMBL/GenBank/DDBJ databases">
        <title>In-depth cultivation of the pig gut microbiome towards novel bacterial diversity and tailored functional studies.</title>
        <authorList>
            <person name="Wylensek D."/>
            <person name="Hitch T.C.A."/>
            <person name="Clavel T."/>
        </authorList>
    </citation>
    <scope>NUCLEOTIDE SEQUENCE [LARGE SCALE GENOMIC DNA]</scope>
    <source>
        <strain evidence="2 3">WCA-693-APC-MOT-I</strain>
    </source>
</reference>
<dbReference type="RefSeq" id="WP_154516383.1">
    <property type="nucleotide sequence ID" value="NZ_VUMT01000002.1"/>
</dbReference>
<feature type="compositionally biased region" description="Basic and acidic residues" evidence="1">
    <location>
        <begin position="28"/>
        <end position="41"/>
    </location>
</feature>
<organism evidence="2 3">
    <name type="scientific">Velocimicrobium porci</name>
    <dbReference type="NCBI Taxonomy" id="2606634"/>
    <lineage>
        <taxon>Bacteria</taxon>
        <taxon>Bacillati</taxon>
        <taxon>Bacillota</taxon>
        <taxon>Clostridia</taxon>
        <taxon>Lachnospirales</taxon>
        <taxon>Lachnospiraceae</taxon>
        <taxon>Velocimicrobium</taxon>
    </lineage>
</organism>
<name>A0A6L5XV89_9FIRM</name>
<feature type="region of interest" description="Disordered" evidence="1">
    <location>
        <begin position="28"/>
        <end position="65"/>
    </location>
</feature>
<accession>A0A6L5XV89</accession>
<sequence length="186" mass="21480">MKDIKLTYMIFILVLCLASCGNKDSRLDTKGRSIESGKEVSQDTVNSKTEMVLSEESSISDERKSEPKIDYDLTVMGSDMVYATIYQFMVNPDEYEGKKIRIQGTYASTYDKNTKKYYHYCVVQDAAACCVQGMEFIWDNGSHIYPDEYPNEKTKIIVTGFFETYREKGDSYLYCRLKDAMMEVMK</sequence>
<dbReference type="Proteomes" id="UP000482209">
    <property type="component" value="Unassembled WGS sequence"/>
</dbReference>
<keyword evidence="3" id="KW-1185">Reference proteome</keyword>
<evidence type="ECO:0000256" key="1">
    <source>
        <dbReference type="SAM" id="MobiDB-lite"/>
    </source>
</evidence>
<evidence type="ECO:0000313" key="3">
    <source>
        <dbReference type="Proteomes" id="UP000482209"/>
    </source>
</evidence>
<evidence type="ECO:0000313" key="2">
    <source>
        <dbReference type="EMBL" id="MSS62622.1"/>
    </source>
</evidence>
<protein>
    <submittedName>
        <fullName evidence="2">Uncharacterized protein</fullName>
    </submittedName>
</protein>